<evidence type="ECO:0000256" key="6">
    <source>
        <dbReference type="RuleBase" id="RU003949"/>
    </source>
</evidence>
<dbReference type="SMART" id="SM01374">
    <property type="entry name" value="Ribosomal_L14"/>
    <property type="match status" value="1"/>
</dbReference>
<dbReference type="PANTHER" id="PTHR11761:SF3">
    <property type="entry name" value="LARGE RIBOSOMAL SUBUNIT PROTEIN UL14M"/>
    <property type="match status" value="1"/>
</dbReference>
<dbReference type="PANTHER" id="PTHR11761">
    <property type="entry name" value="50S/60S RIBOSOMAL PROTEIN L14/L23"/>
    <property type="match status" value="1"/>
</dbReference>
<dbReference type="AlphaFoldDB" id="A0AAP0B268"/>
<dbReference type="GO" id="GO:0005762">
    <property type="term" value="C:mitochondrial large ribosomal subunit"/>
    <property type="evidence" value="ECO:0007669"/>
    <property type="project" value="TreeGrafter"/>
</dbReference>
<keyword evidence="2" id="KW-0699">rRNA-binding</keyword>
<dbReference type="GO" id="GO:0006412">
    <property type="term" value="P:translation"/>
    <property type="evidence" value="ECO:0007669"/>
    <property type="project" value="InterPro"/>
</dbReference>
<accession>A0AAP0B268</accession>
<comment type="similarity">
    <text evidence="1 6">Belongs to the universal ribosomal protein uL14 family.</text>
</comment>
<proteinExistence type="inferred from homology"/>
<dbReference type="GO" id="GO:0003735">
    <property type="term" value="F:structural constituent of ribosome"/>
    <property type="evidence" value="ECO:0007669"/>
    <property type="project" value="InterPro"/>
</dbReference>
<evidence type="ECO:0000256" key="3">
    <source>
        <dbReference type="ARBA" id="ARBA00022884"/>
    </source>
</evidence>
<evidence type="ECO:0000256" key="1">
    <source>
        <dbReference type="ARBA" id="ARBA00010745"/>
    </source>
</evidence>
<organism evidence="7 8">
    <name type="scientific">Platanthera zijinensis</name>
    <dbReference type="NCBI Taxonomy" id="2320716"/>
    <lineage>
        <taxon>Eukaryota</taxon>
        <taxon>Viridiplantae</taxon>
        <taxon>Streptophyta</taxon>
        <taxon>Embryophyta</taxon>
        <taxon>Tracheophyta</taxon>
        <taxon>Spermatophyta</taxon>
        <taxon>Magnoliopsida</taxon>
        <taxon>Liliopsida</taxon>
        <taxon>Asparagales</taxon>
        <taxon>Orchidaceae</taxon>
        <taxon>Orchidoideae</taxon>
        <taxon>Orchideae</taxon>
        <taxon>Orchidinae</taxon>
        <taxon>Platanthera</taxon>
    </lineage>
</organism>
<dbReference type="InterPro" id="IPR036853">
    <property type="entry name" value="Ribosomal_uL14_sf"/>
</dbReference>
<keyword evidence="3" id="KW-0694">RNA-binding</keyword>
<dbReference type="EMBL" id="JBBWWQ010000017">
    <property type="protein sequence ID" value="KAK8924132.1"/>
    <property type="molecule type" value="Genomic_DNA"/>
</dbReference>
<comment type="caution">
    <text evidence="7">The sequence shown here is derived from an EMBL/GenBank/DDBJ whole genome shotgun (WGS) entry which is preliminary data.</text>
</comment>
<keyword evidence="4 6" id="KW-0689">Ribosomal protein</keyword>
<dbReference type="CDD" id="cd00337">
    <property type="entry name" value="Ribosomal_uL14"/>
    <property type="match status" value="1"/>
</dbReference>
<evidence type="ECO:0000313" key="7">
    <source>
        <dbReference type="EMBL" id="KAK8924132.1"/>
    </source>
</evidence>
<dbReference type="Gene3D" id="2.40.150.20">
    <property type="entry name" value="Ribosomal protein L14"/>
    <property type="match status" value="1"/>
</dbReference>
<name>A0AAP0B268_9ASPA</name>
<dbReference type="InterPro" id="IPR000218">
    <property type="entry name" value="Ribosomal_uL14"/>
</dbReference>
<dbReference type="SUPFAM" id="SSF50193">
    <property type="entry name" value="Ribosomal protein L14"/>
    <property type="match status" value="1"/>
</dbReference>
<dbReference type="Proteomes" id="UP001418222">
    <property type="component" value="Unassembled WGS sequence"/>
</dbReference>
<evidence type="ECO:0008006" key="9">
    <source>
        <dbReference type="Google" id="ProtNLM"/>
    </source>
</evidence>
<dbReference type="GO" id="GO:0070180">
    <property type="term" value="F:large ribosomal subunit rRNA binding"/>
    <property type="evidence" value="ECO:0007669"/>
    <property type="project" value="TreeGrafter"/>
</dbReference>
<protein>
    <recommendedName>
        <fullName evidence="9">Ribosomal protein L14</fullName>
    </recommendedName>
</protein>
<gene>
    <name evidence="7" type="ORF">KSP39_PZI019306</name>
</gene>
<keyword evidence="5 6" id="KW-0687">Ribonucleoprotein</keyword>
<dbReference type="Pfam" id="PF00238">
    <property type="entry name" value="Ribosomal_L14"/>
    <property type="match status" value="1"/>
</dbReference>
<evidence type="ECO:0000256" key="5">
    <source>
        <dbReference type="ARBA" id="ARBA00023274"/>
    </source>
</evidence>
<evidence type="ECO:0000313" key="8">
    <source>
        <dbReference type="Proteomes" id="UP001418222"/>
    </source>
</evidence>
<keyword evidence="8" id="KW-1185">Reference proteome</keyword>
<evidence type="ECO:0000256" key="4">
    <source>
        <dbReference type="ARBA" id="ARBA00022980"/>
    </source>
</evidence>
<reference evidence="7 8" key="1">
    <citation type="journal article" date="2022" name="Nat. Plants">
        <title>Genomes of leafy and leafless Platanthera orchids illuminate the evolution of mycoheterotrophy.</title>
        <authorList>
            <person name="Li M.H."/>
            <person name="Liu K.W."/>
            <person name="Li Z."/>
            <person name="Lu H.C."/>
            <person name="Ye Q.L."/>
            <person name="Zhang D."/>
            <person name="Wang J.Y."/>
            <person name="Li Y.F."/>
            <person name="Zhong Z.M."/>
            <person name="Liu X."/>
            <person name="Yu X."/>
            <person name="Liu D.K."/>
            <person name="Tu X.D."/>
            <person name="Liu B."/>
            <person name="Hao Y."/>
            <person name="Liao X.Y."/>
            <person name="Jiang Y.T."/>
            <person name="Sun W.H."/>
            <person name="Chen J."/>
            <person name="Chen Y.Q."/>
            <person name="Ai Y."/>
            <person name="Zhai J.W."/>
            <person name="Wu S.S."/>
            <person name="Zhou Z."/>
            <person name="Hsiao Y.Y."/>
            <person name="Wu W.L."/>
            <person name="Chen Y.Y."/>
            <person name="Lin Y.F."/>
            <person name="Hsu J.L."/>
            <person name="Li C.Y."/>
            <person name="Wang Z.W."/>
            <person name="Zhao X."/>
            <person name="Zhong W.Y."/>
            <person name="Ma X.K."/>
            <person name="Ma L."/>
            <person name="Huang J."/>
            <person name="Chen G.Z."/>
            <person name="Huang M.Z."/>
            <person name="Huang L."/>
            <person name="Peng D.H."/>
            <person name="Luo Y.B."/>
            <person name="Zou S.Q."/>
            <person name="Chen S.P."/>
            <person name="Lan S."/>
            <person name="Tsai W.C."/>
            <person name="Van de Peer Y."/>
            <person name="Liu Z.J."/>
        </authorList>
    </citation>
    <scope>NUCLEOTIDE SEQUENCE [LARGE SCALE GENOMIC DNA]</scope>
    <source>
        <strain evidence="7">Lor287</strain>
    </source>
</reference>
<sequence>MQRGHCDGSVIRFDDNAVVLVNKQGEPIGTRVFGTVPHELKRKKHLKILTLAAHIA</sequence>
<evidence type="ECO:0000256" key="2">
    <source>
        <dbReference type="ARBA" id="ARBA00022730"/>
    </source>
</evidence>